<dbReference type="InterPro" id="IPR002156">
    <property type="entry name" value="RNaseH_domain"/>
</dbReference>
<accession>A0A2H4ZVL1</accession>
<dbReference type="PROSITE" id="PS50879">
    <property type="entry name" value="RNASE_H_1"/>
    <property type="match status" value="1"/>
</dbReference>
<evidence type="ECO:0000259" key="1">
    <source>
        <dbReference type="PROSITE" id="PS50879"/>
    </source>
</evidence>
<dbReference type="KEGG" id="hta:BVU17_02755"/>
<feature type="domain" description="RNase H type-1" evidence="1">
    <location>
        <begin position="66"/>
        <end position="196"/>
    </location>
</feature>
<dbReference type="GO" id="GO:0003676">
    <property type="term" value="F:nucleic acid binding"/>
    <property type="evidence" value="ECO:0007669"/>
    <property type="project" value="InterPro"/>
</dbReference>
<keyword evidence="3" id="KW-1185">Reference proteome</keyword>
<dbReference type="EMBL" id="CP019154">
    <property type="protein sequence ID" value="AUG46490.1"/>
    <property type="molecule type" value="Genomic_DNA"/>
</dbReference>
<name>A0A2H4ZVL1_9EURY</name>
<protein>
    <submittedName>
        <fullName evidence="2">Ribonuclease H</fullName>
    </submittedName>
</protein>
<dbReference type="PANTHER" id="PTHR46387">
    <property type="entry name" value="POLYNUCLEOTIDYL TRANSFERASE, RIBONUCLEASE H-LIKE SUPERFAMILY PROTEIN"/>
    <property type="match status" value="1"/>
</dbReference>
<organism evidence="2 3">
    <name type="scientific">Haloarcula taiwanensis</name>
    <dbReference type="NCBI Taxonomy" id="1932004"/>
    <lineage>
        <taxon>Archaea</taxon>
        <taxon>Methanobacteriati</taxon>
        <taxon>Methanobacteriota</taxon>
        <taxon>Stenosarchaea group</taxon>
        <taxon>Halobacteria</taxon>
        <taxon>Halobacteriales</taxon>
        <taxon>Haloarculaceae</taxon>
        <taxon>Haloarcula</taxon>
    </lineage>
</organism>
<dbReference type="AlphaFoldDB" id="A0A2H4ZVL1"/>
<dbReference type="Proteomes" id="UP000242917">
    <property type="component" value="Chromosome I"/>
</dbReference>
<evidence type="ECO:0000313" key="3">
    <source>
        <dbReference type="Proteomes" id="UP000242917"/>
    </source>
</evidence>
<dbReference type="GO" id="GO:0004523">
    <property type="term" value="F:RNA-DNA hybrid ribonuclease activity"/>
    <property type="evidence" value="ECO:0007669"/>
    <property type="project" value="InterPro"/>
</dbReference>
<dbReference type="InterPro" id="IPR012337">
    <property type="entry name" value="RNaseH-like_sf"/>
</dbReference>
<proteinExistence type="predicted"/>
<dbReference type="InterPro" id="IPR049863">
    <property type="entry name" value="RnhA-like_halobact"/>
</dbReference>
<dbReference type="Gene3D" id="3.30.420.10">
    <property type="entry name" value="Ribonuclease H-like superfamily/Ribonuclease H"/>
    <property type="match status" value="1"/>
</dbReference>
<evidence type="ECO:0000313" key="2">
    <source>
        <dbReference type="EMBL" id="AUG46490.1"/>
    </source>
</evidence>
<dbReference type="NCBIfam" id="NF041306">
    <property type="entry name" value="RnaseHI_Halo"/>
    <property type="match status" value="1"/>
</dbReference>
<gene>
    <name evidence="2" type="ORF">BVU17_02755</name>
</gene>
<dbReference type="SUPFAM" id="SSF53098">
    <property type="entry name" value="Ribonuclease H-like"/>
    <property type="match status" value="1"/>
</dbReference>
<dbReference type="CDD" id="cd09279">
    <property type="entry name" value="RNase_HI_like"/>
    <property type="match status" value="1"/>
</dbReference>
<dbReference type="PANTHER" id="PTHR46387:SF2">
    <property type="entry name" value="RIBONUCLEASE HI"/>
    <property type="match status" value="1"/>
</dbReference>
<dbReference type="OrthoDB" id="52651at2157"/>
<reference evidence="2 3" key="1">
    <citation type="submission" date="2017-01" db="EMBL/GenBank/DDBJ databases">
        <title>A Red Light-Sensitive Sensory Rhodopsin I From Haloarcula taiwanensis, A New Haloarchaeon Isolated From Taiwan.</title>
        <authorList>
            <person name="Yang C.-S."/>
            <person name="Han Y.-A."/>
            <person name="Chen P.-C."/>
            <person name="Ng W.V."/>
            <person name="Chen T.-W."/>
        </authorList>
    </citation>
    <scope>NUCLEOTIDE SEQUENCE [LARGE SCALE GENOMIC DNA]</scope>
    <source>
        <strain evidence="2 3">Taiwanensis</strain>
    </source>
</reference>
<dbReference type="InterPro" id="IPR036397">
    <property type="entry name" value="RNaseH_sf"/>
</dbReference>
<sequence>MPVIECDETTARERLSDAGLDIRQGNTDHERWRVEYGGATAVAYDGKVVVQGEGTAQLEALLRGNDGGRVHAYFDGASRGNPGPASVGYVLVDDSGIVTEGGETIGTATNNQAEYKALIRAVEVARDYGFDDVHIRGDSELIVKQVRGEWDTNDPDLRESRVRVRELLTDFDDWQIEHVPREINDRADELANDALDDD</sequence>
<dbReference type="Pfam" id="PF13456">
    <property type="entry name" value="RVT_3"/>
    <property type="match status" value="1"/>
</dbReference>